<keyword evidence="1" id="KW-0472">Membrane</keyword>
<evidence type="ECO:0000256" key="1">
    <source>
        <dbReference type="SAM" id="Phobius"/>
    </source>
</evidence>
<keyword evidence="1" id="KW-1133">Transmembrane helix</keyword>
<feature type="transmembrane region" description="Helical" evidence="1">
    <location>
        <begin position="20"/>
        <end position="40"/>
    </location>
</feature>
<dbReference type="Proteomes" id="UP000179283">
    <property type="component" value="Unassembled WGS sequence"/>
</dbReference>
<accession>A0A1G2U5Z0</accession>
<organism evidence="2 3">
    <name type="scientific">Candidatus Zambryskibacteria bacterium RIFCSPLOWO2_01_FULL_43_17</name>
    <dbReference type="NCBI Taxonomy" id="1802760"/>
    <lineage>
        <taxon>Bacteria</taxon>
        <taxon>Candidatus Zambryskiibacteriota</taxon>
    </lineage>
</organism>
<protein>
    <submittedName>
        <fullName evidence="2">Uncharacterized protein</fullName>
    </submittedName>
</protein>
<reference evidence="2 3" key="1">
    <citation type="journal article" date="2016" name="Nat. Commun.">
        <title>Thousands of microbial genomes shed light on interconnected biogeochemical processes in an aquifer system.</title>
        <authorList>
            <person name="Anantharaman K."/>
            <person name="Brown C.T."/>
            <person name="Hug L.A."/>
            <person name="Sharon I."/>
            <person name="Castelle C.J."/>
            <person name="Probst A.J."/>
            <person name="Thomas B.C."/>
            <person name="Singh A."/>
            <person name="Wilkins M.J."/>
            <person name="Karaoz U."/>
            <person name="Brodie E.L."/>
            <person name="Williams K.H."/>
            <person name="Hubbard S.S."/>
            <person name="Banfield J.F."/>
        </authorList>
    </citation>
    <scope>NUCLEOTIDE SEQUENCE [LARGE SCALE GENOMIC DNA]</scope>
</reference>
<dbReference type="AlphaFoldDB" id="A0A1G2U5Z0"/>
<feature type="transmembrane region" description="Helical" evidence="1">
    <location>
        <begin position="52"/>
        <end position="74"/>
    </location>
</feature>
<keyword evidence="1" id="KW-0812">Transmembrane</keyword>
<gene>
    <name evidence="2" type="ORF">A2920_02625</name>
</gene>
<comment type="caution">
    <text evidence="2">The sequence shown here is derived from an EMBL/GenBank/DDBJ whole genome shotgun (WGS) entry which is preliminary data.</text>
</comment>
<name>A0A1G2U5Z0_9BACT</name>
<evidence type="ECO:0000313" key="3">
    <source>
        <dbReference type="Proteomes" id="UP000179283"/>
    </source>
</evidence>
<dbReference type="EMBL" id="MHWD01000001">
    <property type="protein sequence ID" value="OHB04907.1"/>
    <property type="molecule type" value="Genomic_DNA"/>
</dbReference>
<sequence>MNPFANISKLPLPVEGKEVLWGFFGVFIIVYVVISAILLFHWRRYGMNNKNIIFAEAIFLVVSLSLFGIAFATLSNF</sequence>
<proteinExistence type="predicted"/>
<evidence type="ECO:0000313" key="2">
    <source>
        <dbReference type="EMBL" id="OHB04907.1"/>
    </source>
</evidence>